<organism evidence="1 2">
    <name type="scientific">Purpureocillium lilacinum</name>
    <name type="common">Paecilomyces lilacinus</name>
    <dbReference type="NCBI Taxonomy" id="33203"/>
    <lineage>
        <taxon>Eukaryota</taxon>
        <taxon>Fungi</taxon>
        <taxon>Dikarya</taxon>
        <taxon>Ascomycota</taxon>
        <taxon>Pezizomycotina</taxon>
        <taxon>Sordariomycetes</taxon>
        <taxon>Hypocreomycetidae</taxon>
        <taxon>Hypocreales</taxon>
        <taxon>Ophiocordycipitaceae</taxon>
        <taxon>Purpureocillium</taxon>
    </lineage>
</organism>
<name>A0ACC4DVM2_PURLI</name>
<evidence type="ECO:0000313" key="2">
    <source>
        <dbReference type="Proteomes" id="UP001638806"/>
    </source>
</evidence>
<reference evidence="1" key="1">
    <citation type="submission" date="2024-12" db="EMBL/GenBank/DDBJ databases">
        <title>Comparative genomics and development of molecular markers within Purpureocillium lilacinum and among Purpureocillium species.</title>
        <authorList>
            <person name="Yeh Z.-Y."/>
            <person name="Ni N.-T."/>
            <person name="Lo P.-H."/>
            <person name="Mushyakhwo K."/>
            <person name="Lin C.-F."/>
            <person name="Nai Y.-S."/>
        </authorList>
    </citation>
    <scope>NUCLEOTIDE SEQUENCE</scope>
    <source>
        <strain evidence="1">NCHU-NPUST-175</strain>
    </source>
</reference>
<protein>
    <submittedName>
        <fullName evidence="1">Uncharacterized protein</fullName>
    </submittedName>
</protein>
<dbReference type="EMBL" id="JBGNUJ010000004">
    <property type="protein sequence ID" value="KAL3960078.1"/>
    <property type="molecule type" value="Genomic_DNA"/>
</dbReference>
<comment type="caution">
    <text evidence="1">The sequence shown here is derived from an EMBL/GenBank/DDBJ whole genome shotgun (WGS) entry which is preliminary data.</text>
</comment>
<gene>
    <name evidence="1" type="ORF">ACCO45_005195</name>
</gene>
<sequence>MPPHEVPVPVRLQQQQRLHPLLGLSPESPQTPADVPRPAADGSGPALRCGLPAGADPRGPARPGRFLPQALAGDGPCQAHPALSDIRRSQPWDTSTSSGGGGGSSSNSSGGF</sequence>
<proteinExistence type="predicted"/>
<accession>A0ACC4DVM2</accession>
<dbReference type="Proteomes" id="UP001638806">
    <property type="component" value="Unassembled WGS sequence"/>
</dbReference>
<evidence type="ECO:0000313" key="1">
    <source>
        <dbReference type="EMBL" id="KAL3960078.1"/>
    </source>
</evidence>
<keyword evidence="2" id="KW-1185">Reference proteome</keyword>